<reference evidence="4 5" key="1">
    <citation type="submission" date="2021-08" db="EMBL/GenBank/DDBJ databases">
        <title>Whole genome sequence of novel Actinomyces species strain MAS-1.</title>
        <authorList>
            <person name="Saito M."/>
            <person name="Kuwahara N."/>
            <person name="Takizawa T."/>
            <person name="Gotouda H."/>
            <person name="Ochiai T."/>
        </authorList>
    </citation>
    <scope>NUCLEOTIDE SEQUENCE [LARGE SCALE GENOMIC DNA]</scope>
    <source>
        <strain evidence="4 5">MAS-1</strain>
    </source>
</reference>
<feature type="signal peptide" evidence="2">
    <location>
        <begin position="1"/>
        <end position="31"/>
    </location>
</feature>
<feature type="domain" description="LppM" evidence="3">
    <location>
        <begin position="36"/>
        <end position="192"/>
    </location>
</feature>
<keyword evidence="1" id="KW-0812">Transmembrane</keyword>
<keyword evidence="1" id="KW-1133">Transmembrane helix</keyword>
<sequence>MLGMLRRARLTRLPRLGMRAALVVPACLALAGCTATMDMTISAQGAYDVVLEMRDTTGSTFGPSPDCSAYEDPTAMNIPEGTSVDTEVLTGQEGNGCLVTITGVKVPDASQAAEGALVVRDGDLYTVTIPAFGADSSQGAAQGQDGSFNSVVKARASVSFPGAVTRADGGGRINGSTVTWEDADVLVDGVSASGYAQQARGVPWWKRAGSWLTGALVLAGAGVGVAAVRRRRRARS</sequence>
<proteinExistence type="predicted"/>
<dbReference type="EMBL" id="AP025017">
    <property type="protein sequence ID" value="BDA64627.1"/>
    <property type="molecule type" value="Genomic_DNA"/>
</dbReference>
<evidence type="ECO:0000259" key="3">
    <source>
        <dbReference type="Pfam" id="PF21946"/>
    </source>
</evidence>
<dbReference type="InterPro" id="IPR053807">
    <property type="entry name" value="LppM"/>
</dbReference>
<evidence type="ECO:0000256" key="2">
    <source>
        <dbReference type="SAM" id="SignalP"/>
    </source>
</evidence>
<feature type="transmembrane region" description="Helical" evidence="1">
    <location>
        <begin position="208"/>
        <end position="228"/>
    </location>
</feature>
<dbReference type="PROSITE" id="PS51257">
    <property type="entry name" value="PROKAR_LIPOPROTEIN"/>
    <property type="match status" value="1"/>
</dbReference>
<keyword evidence="1" id="KW-0472">Membrane</keyword>
<evidence type="ECO:0000256" key="1">
    <source>
        <dbReference type="SAM" id="Phobius"/>
    </source>
</evidence>
<feature type="chain" id="PRO_5046890768" description="LppM domain-containing protein" evidence="2">
    <location>
        <begin position="32"/>
        <end position="236"/>
    </location>
</feature>
<organism evidence="4 5">
    <name type="scientific">Actinomyces capricornis</name>
    <dbReference type="NCBI Taxonomy" id="2755559"/>
    <lineage>
        <taxon>Bacteria</taxon>
        <taxon>Bacillati</taxon>
        <taxon>Actinomycetota</taxon>
        <taxon>Actinomycetes</taxon>
        <taxon>Actinomycetales</taxon>
        <taxon>Actinomycetaceae</taxon>
        <taxon>Actinomyces</taxon>
    </lineage>
</organism>
<accession>A0ABN6K5Z5</accession>
<gene>
    <name evidence="4" type="ORF">MANAM107_14610</name>
</gene>
<dbReference type="Proteomes" id="UP000824496">
    <property type="component" value="Chromosome"/>
</dbReference>
<keyword evidence="5" id="KW-1185">Reference proteome</keyword>
<name>A0ABN6K5Z5_9ACTO</name>
<dbReference type="Pfam" id="PF21946">
    <property type="entry name" value="LppM"/>
    <property type="match status" value="1"/>
</dbReference>
<keyword evidence="2" id="KW-0732">Signal</keyword>
<evidence type="ECO:0000313" key="5">
    <source>
        <dbReference type="Proteomes" id="UP000824496"/>
    </source>
</evidence>
<evidence type="ECO:0000313" key="4">
    <source>
        <dbReference type="EMBL" id="BDA64627.1"/>
    </source>
</evidence>
<protein>
    <recommendedName>
        <fullName evidence="3">LppM domain-containing protein</fullName>
    </recommendedName>
</protein>